<dbReference type="InterPro" id="IPR011990">
    <property type="entry name" value="TPR-like_helical_dom_sf"/>
</dbReference>
<dbReference type="OrthoDB" id="185373at2759"/>
<dbReference type="EMBL" id="CAMXCT020003968">
    <property type="protein sequence ID" value="CAL1160469.1"/>
    <property type="molecule type" value="Genomic_DNA"/>
</dbReference>
<dbReference type="EMBL" id="CAMXCT030003968">
    <property type="protein sequence ID" value="CAL4794406.1"/>
    <property type="molecule type" value="Genomic_DNA"/>
</dbReference>
<dbReference type="PROSITE" id="PS51375">
    <property type="entry name" value="PPR"/>
    <property type="match status" value="3"/>
</dbReference>
<sequence length="688" mass="77475">MLAFSSCLQPFQRPLGRRAELQEQVPWDEVVSASAPSRFSPRAASRGPGALGARSLALEVYLLWASRSAKSRRNARAVWCSRQRSRSGPASAIVMRNQEIESSVGAAQEEDAGEDQDTKQKLLQRLRQEVSGSHQLVARIFLSASSDLRHEMLELIAEETMALPVENFRGLLRALRKADVSPENIVQLYQRVQPWFMEQKPNEEDWAQVVYALARSGRLSEAADMVECMERGKEGFPAPDSRMYVLLVREMARQKGPFAASTLLSRTQAQGLIPDAVYFLLMVVVYSSATPPQLDRAKLYLRKGEELMRRQKFDFRMEVAEPLYLYTALMAGYSRLGRFRDTFSVLGILRQRKIRLSAVTFSILQRCCFSRLDAATDVRQLLRIMEQMGVTPETDNYNHLIDCYGQSGQMTLALQVANRMREAGISWNQITYLKLIKAVVASGQVELALRLLTRMRSDGVRPGAPHYTCAFIGLAREGYYEDASRVFQRLVELGGAKDPFAWNMMMAIECRRGDMDAAMEVLESMKEAGWPPNITSYSIMLEGYTGISDWPSALALRDTVLDLRQSLIRIAKDPVATEAAASAAKLELNLTATWTKVYHLLVDAAVYNAEWTRGVAFIEELTELGLPVNYYKHARLLQDVSSSARHLAAQGDQEFVYPDWNTEPESAKVPEKFRKLLVQIPGEVPGTW</sequence>
<dbReference type="NCBIfam" id="TIGR00756">
    <property type="entry name" value="PPR"/>
    <property type="match status" value="3"/>
</dbReference>
<evidence type="ECO:0000313" key="2">
    <source>
        <dbReference type="EMBL" id="CAI4007094.1"/>
    </source>
</evidence>
<accession>A0A9P1GE64</accession>
<organism evidence="2">
    <name type="scientific">Cladocopium goreaui</name>
    <dbReference type="NCBI Taxonomy" id="2562237"/>
    <lineage>
        <taxon>Eukaryota</taxon>
        <taxon>Sar</taxon>
        <taxon>Alveolata</taxon>
        <taxon>Dinophyceae</taxon>
        <taxon>Suessiales</taxon>
        <taxon>Symbiodiniaceae</taxon>
        <taxon>Cladocopium</taxon>
    </lineage>
</organism>
<dbReference type="PANTHER" id="PTHR45613:SF9">
    <property type="entry name" value="MITOCHONDRIAL GROUP I INTRON SPLICING FACTOR CCM1"/>
    <property type="match status" value="1"/>
</dbReference>
<keyword evidence="4" id="KW-1185">Reference proteome</keyword>
<dbReference type="Pfam" id="PF13041">
    <property type="entry name" value="PPR_2"/>
    <property type="match status" value="2"/>
</dbReference>
<feature type="repeat" description="PPR" evidence="1">
    <location>
        <begin position="393"/>
        <end position="427"/>
    </location>
</feature>
<evidence type="ECO:0000313" key="3">
    <source>
        <dbReference type="EMBL" id="CAL4794406.1"/>
    </source>
</evidence>
<dbReference type="AlphaFoldDB" id="A0A9P1GE64"/>
<dbReference type="Gene3D" id="1.25.40.10">
    <property type="entry name" value="Tetratricopeptide repeat domain"/>
    <property type="match status" value="3"/>
</dbReference>
<reference evidence="2" key="1">
    <citation type="submission" date="2022-10" db="EMBL/GenBank/DDBJ databases">
        <authorList>
            <person name="Chen Y."/>
            <person name="Dougan E. K."/>
            <person name="Chan C."/>
            <person name="Rhodes N."/>
            <person name="Thang M."/>
        </authorList>
    </citation>
    <scope>NUCLEOTIDE SEQUENCE</scope>
</reference>
<protein>
    <submittedName>
        <fullName evidence="3">Protein Rf1, mitochondrial</fullName>
    </submittedName>
</protein>
<feature type="repeat" description="PPR" evidence="1">
    <location>
        <begin position="498"/>
        <end position="532"/>
    </location>
</feature>
<dbReference type="InterPro" id="IPR002885">
    <property type="entry name" value="PPR_rpt"/>
</dbReference>
<proteinExistence type="predicted"/>
<evidence type="ECO:0000313" key="4">
    <source>
        <dbReference type="Proteomes" id="UP001152797"/>
    </source>
</evidence>
<dbReference type="PANTHER" id="PTHR45613">
    <property type="entry name" value="PENTATRICOPEPTIDE REPEAT-CONTAINING PROTEIN"/>
    <property type="match status" value="1"/>
</dbReference>
<dbReference type="Proteomes" id="UP001152797">
    <property type="component" value="Unassembled WGS sequence"/>
</dbReference>
<name>A0A9P1GE64_9DINO</name>
<reference evidence="3 4" key="2">
    <citation type="submission" date="2024-05" db="EMBL/GenBank/DDBJ databases">
        <authorList>
            <person name="Chen Y."/>
            <person name="Shah S."/>
            <person name="Dougan E. K."/>
            <person name="Thang M."/>
            <person name="Chan C."/>
        </authorList>
    </citation>
    <scope>NUCLEOTIDE SEQUENCE [LARGE SCALE GENOMIC DNA]</scope>
</reference>
<feature type="repeat" description="PPR" evidence="1">
    <location>
        <begin position="428"/>
        <end position="462"/>
    </location>
</feature>
<comment type="caution">
    <text evidence="2">The sequence shown here is derived from an EMBL/GenBank/DDBJ whole genome shotgun (WGS) entry which is preliminary data.</text>
</comment>
<gene>
    <name evidence="2" type="ORF">C1SCF055_LOCUS32674</name>
</gene>
<dbReference type="EMBL" id="CAMXCT010003968">
    <property type="protein sequence ID" value="CAI4007094.1"/>
    <property type="molecule type" value="Genomic_DNA"/>
</dbReference>
<evidence type="ECO:0000256" key="1">
    <source>
        <dbReference type="PROSITE-ProRule" id="PRU00708"/>
    </source>
</evidence>
<dbReference type="Pfam" id="PF01535">
    <property type="entry name" value="PPR"/>
    <property type="match status" value="2"/>
</dbReference>